<dbReference type="AlphaFoldDB" id="A0A820JB55"/>
<feature type="region of interest" description="Disordered" evidence="1">
    <location>
        <begin position="65"/>
        <end position="114"/>
    </location>
</feature>
<dbReference type="EMBL" id="CAJOAX010008368">
    <property type="protein sequence ID" value="CAF4031872.1"/>
    <property type="molecule type" value="Genomic_DNA"/>
</dbReference>
<dbReference type="Proteomes" id="UP000663882">
    <property type="component" value="Unassembled WGS sequence"/>
</dbReference>
<evidence type="ECO:0000313" key="4">
    <source>
        <dbReference type="EMBL" id="CAF4031872.1"/>
    </source>
</evidence>
<feature type="compositionally biased region" description="Low complexity" evidence="1">
    <location>
        <begin position="67"/>
        <end position="92"/>
    </location>
</feature>
<evidence type="ECO:0000313" key="5">
    <source>
        <dbReference type="EMBL" id="CAF4321201.1"/>
    </source>
</evidence>
<sequence>MNLFIGKKASNNELNSNKDDLFILETQKQSKTNENDDDTLILTEYNHDQQTKSQTLLTPIVQQLFGKPSSSSSSSPSSSSTSSCSSINSNKTNSKDEKLILDENNTDEQLIDLN</sequence>
<protein>
    <submittedName>
        <fullName evidence="5">Uncharacterized protein</fullName>
    </submittedName>
</protein>
<evidence type="ECO:0000313" key="6">
    <source>
        <dbReference type="Proteomes" id="UP000663836"/>
    </source>
</evidence>
<comment type="caution">
    <text evidence="5">The sequence shown here is derived from an EMBL/GenBank/DDBJ whole genome shotgun (WGS) entry which is preliminary data.</text>
</comment>
<evidence type="ECO:0000313" key="3">
    <source>
        <dbReference type="EMBL" id="CAF0935575.1"/>
    </source>
</evidence>
<dbReference type="EMBL" id="CAJOBD010041578">
    <property type="protein sequence ID" value="CAF4321201.1"/>
    <property type="molecule type" value="Genomic_DNA"/>
</dbReference>
<proteinExistence type="predicted"/>
<organism evidence="5 6">
    <name type="scientific">Rotaria sordida</name>
    <dbReference type="NCBI Taxonomy" id="392033"/>
    <lineage>
        <taxon>Eukaryota</taxon>
        <taxon>Metazoa</taxon>
        <taxon>Spiralia</taxon>
        <taxon>Gnathifera</taxon>
        <taxon>Rotifera</taxon>
        <taxon>Eurotatoria</taxon>
        <taxon>Bdelloidea</taxon>
        <taxon>Philodinida</taxon>
        <taxon>Philodinidae</taxon>
        <taxon>Rotaria</taxon>
    </lineage>
</organism>
<evidence type="ECO:0000313" key="2">
    <source>
        <dbReference type="EMBL" id="CAF0889181.1"/>
    </source>
</evidence>
<dbReference type="Proteomes" id="UP000663864">
    <property type="component" value="Unassembled WGS sequence"/>
</dbReference>
<accession>A0A820JB55</accession>
<gene>
    <name evidence="5" type="ORF">JBS370_LOCUS41028</name>
    <name evidence="4" type="ORF">OTI717_LOCUS30681</name>
    <name evidence="2" type="ORF">RFH988_LOCUS8388</name>
    <name evidence="3" type="ORF">ZHD862_LOCUS9178</name>
</gene>
<dbReference type="EMBL" id="CAJNOO010000282">
    <property type="protein sequence ID" value="CAF0889181.1"/>
    <property type="molecule type" value="Genomic_DNA"/>
</dbReference>
<dbReference type="EMBL" id="CAJNOT010000308">
    <property type="protein sequence ID" value="CAF0935575.1"/>
    <property type="molecule type" value="Genomic_DNA"/>
</dbReference>
<feature type="compositionally biased region" description="Acidic residues" evidence="1">
    <location>
        <begin position="104"/>
        <end position="114"/>
    </location>
</feature>
<dbReference type="OrthoDB" id="10061068at2759"/>
<name>A0A820JB55_9BILA</name>
<dbReference type="Proteomes" id="UP000663836">
    <property type="component" value="Unassembled WGS sequence"/>
</dbReference>
<dbReference type="Proteomes" id="UP000663823">
    <property type="component" value="Unassembled WGS sequence"/>
</dbReference>
<reference evidence="5" key="1">
    <citation type="submission" date="2021-02" db="EMBL/GenBank/DDBJ databases">
        <authorList>
            <person name="Nowell W R."/>
        </authorList>
    </citation>
    <scope>NUCLEOTIDE SEQUENCE</scope>
</reference>
<evidence type="ECO:0000256" key="1">
    <source>
        <dbReference type="SAM" id="MobiDB-lite"/>
    </source>
</evidence>